<protein>
    <recommendedName>
        <fullName evidence="4">AAA+ ATPase domain-containing protein</fullName>
    </recommendedName>
</protein>
<dbReference type="SMART" id="SM00382">
    <property type="entry name" value="AAA"/>
    <property type="match status" value="1"/>
</dbReference>
<dbReference type="Pfam" id="PF01695">
    <property type="entry name" value="IstB_IS21"/>
    <property type="match status" value="1"/>
</dbReference>
<dbReference type="InterPro" id="IPR003593">
    <property type="entry name" value="AAA+_ATPase"/>
</dbReference>
<evidence type="ECO:0000256" key="1">
    <source>
        <dbReference type="ARBA" id="ARBA00008059"/>
    </source>
</evidence>
<dbReference type="InterPro" id="IPR028350">
    <property type="entry name" value="DNAC/IstB-like"/>
</dbReference>
<dbReference type="PANTHER" id="PTHR30050:SF4">
    <property type="entry name" value="ATP-BINDING PROTEIN RV3427C IN INSERTION SEQUENCE-RELATED"/>
    <property type="match status" value="1"/>
</dbReference>
<evidence type="ECO:0000313" key="5">
    <source>
        <dbReference type="EMBL" id="KKL86474.1"/>
    </source>
</evidence>
<dbReference type="SUPFAM" id="SSF52540">
    <property type="entry name" value="P-loop containing nucleoside triphosphate hydrolases"/>
    <property type="match status" value="1"/>
</dbReference>
<accession>A0A0F9FJB1</accession>
<evidence type="ECO:0000259" key="4">
    <source>
        <dbReference type="SMART" id="SM00382"/>
    </source>
</evidence>
<dbReference type="GO" id="GO:0006260">
    <property type="term" value="P:DNA replication"/>
    <property type="evidence" value="ECO:0007669"/>
    <property type="project" value="TreeGrafter"/>
</dbReference>
<dbReference type="Gene3D" id="3.40.50.300">
    <property type="entry name" value="P-loop containing nucleotide triphosphate hydrolases"/>
    <property type="match status" value="1"/>
</dbReference>
<sequence>MIEETIRKLNDMKLFAMADKLREFTQNAQSGQLDSTEQLAFMVDAEYDRRKNNRIKRLLRNAKIKLTMACVEDIDYSPARNLKKDALTDLLLCNYIEHHHNVLISGATGTGKTYIACALANLACRHGYTALYYRASKFIEFMESEKAIGNYLKTLEKFAKVKLLVLDDIGPDVMNKQQRNIFLDIVEERYLLTSTIITSQLPLDQWYGVFDEPTIADAVCDRLFHNAYKILLKGDSMRKTDTKSVKT</sequence>
<dbReference type="InterPro" id="IPR047661">
    <property type="entry name" value="IstB"/>
</dbReference>
<evidence type="ECO:0000256" key="2">
    <source>
        <dbReference type="ARBA" id="ARBA00022741"/>
    </source>
</evidence>
<comment type="caution">
    <text evidence="5">The sequence shown here is derived from an EMBL/GenBank/DDBJ whole genome shotgun (WGS) entry which is preliminary data.</text>
</comment>
<proteinExistence type="inferred from homology"/>
<evidence type="ECO:0000256" key="3">
    <source>
        <dbReference type="ARBA" id="ARBA00022840"/>
    </source>
</evidence>
<dbReference type="InterPro" id="IPR027417">
    <property type="entry name" value="P-loop_NTPase"/>
</dbReference>
<dbReference type="PIRSF" id="PIRSF003073">
    <property type="entry name" value="DNAC_TnpB_IstB"/>
    <property type="match status" value="1"/>
</dbReference>
<dbReference type="NCBIfam" id="NF038214">
    <property type="entry name" value="IS21_help_AAA"/>
    <property type="match status" value="1"/>
</dbReference>
<name>A0A0F9FJB1_9ZZZZ</name>
<dbReference type="EMBL" id="LAZR01021107">
    <property type="protein sequence ID" value="KKL86474.1"/>
    <property type="molecule type" value="Genomic_DNA"/>
</dbReference>
<dbReference type="InterPro" id="IPR002611">
    <property type="entry name" value="IstB_ATP-bd"/>
</dbReference>
<comment type="similarity">
    <text evidence="1">Belongs to the IS21/IS1162 putative ATP-binding protein family.</text>
</comment>
<reference evidence="5" key="1">
    <citation type="journal article" date="2015" name="Nature">
        <title>Complex archaea that bridge the gap between prokaryotes and eukaryotes.</title>
        <authorList>
            <person name="Spang A."/>
            <person name="Saw J.H."/>
            <person name="Jorgensen S.L."/>
            <person name="Zaremba-Niedzwiedzka K."/>
            <person name="Martijn J."/>
            <person name="Lind A.E."/>
            <person name="van Eijk R."/>
            <person name="Schleper C."/>
            <person name="Guy L."/>
            <person name="Ettema T.J."/>
        </authorList>
    </citation>
    <scope>NUCLEOTIDE SEQUENCE</scope>
</reference>
<dbReference type="PANTHER" id="PTHR30050">
    <property type="entry name" value="CHROMOSOMAL REPLICATION INITIATOR PROTEIN DNAA"/>
    <property type="match status" value="1"/>
</dbReference>
<dbReference type="GO" id="GO:0005524">
    <property type="term" value="F:ATP binding"/>
    <property type="evidence" value="ECO:0007669"/>
    <property type="project" value="UniProtKB-KW"/>
</dbReference>
<organism evidence="5">
    <name type="scientific">marine sediment metagenome</name>
    <dbReference type="NCBI Taxonomy" id="412755"/>
    <lineage>
        <taxon>unclassified sequences</taxon>
        <taxon>metagenomes</taxon>
        <taxon>ecological metagenomes</taxon>
    </lineage>
</organism>
<dbReference type="AlphaFoldDB" id="A0A0F9FJB1"/>
<gene>
    <name evidence="5" type="ORF">LCGC14_1944360</name>
</gene>
<dbReference type="CDD" id="cd00009">
    <property type="entry name" value="AAA"/>
    <property type="match status" value="1"/>
</dbReference>
<keyword evidence="3" id="KW-0067">ATP-binding</keyword>
<keyword evidence="2" id="KW-0547">Nucleotide-binding</keyword>
<feature type="domain" description="AAA+ ATPase" evidence="4">
    <location>
        <begin position="98"/>
        <end position="229"/>
    </location>
</feature>